<dbReference type="FunFam" id="1.10.880.10:FF:000004">
    <property type="entry name" value="Nuclear factor, erythroid 2"/>
    <property type="match status" value="1"/>
</dbReference>
<dbReference type="GO" id="GO:0000978">
    <property type="term" value="F:RNA polymerase II cis-regulatory region sequence-specific DNA binding"/>
    <property type="evidence" value="ECO:0007669"/>
    <property type="project" value="InterPro"/>
</dbReference>
<feature type="compositionally biased region" description="Low complexity" evidence="6">
    <location>
        <begin position="622"/>
        <end position="631"/>
    </location>
</feature>
<evidence type="ECO:0000256" key="4">
    <source>
        <dbReference type="ARBA" id="ARBA00023163"/>
    </source>
</evidence>
<dbReference type="InterPro" id="IPR004826">
    <property type="entry name" value="bZIP_Maf"/>
</dbReference>
<organism evidence="8">
    <name type="scientific">Panstrongylus megistus</name>
    <dbReference type="NCBI Taxonomy" id="65343"/>
    <lineage>
        <taxon>Eukaryota</taxon>
        <taxon>Metazoa</taxon>
        <taxon>Ecdysozoa</taxon>
        <taxon>Arthropoda</taxon>
        <taxon>Hexapoda</taxon>
        <taxon>Insecta</taxon>
        <taxon>Pterygota</taxon>
        <taxon>Neoptera</taxon>
        <taxon>Paraneoptera</taxon>
        <taxon>Hemiptera</taxon>
        <taxon>Heteroptera</taxon>
        <taxon>Panheteroptera</taxon>
        <taxon>Cimicomorpha</taxon>
        <taxon>Reduviidae</taxon>
        <taxon>Triatominae</taxon>
        <taxon>Panstrongylus</taxon>
    </lineage>
</organism>
<dbReference type="PROSITE" id="PS50217">
    <property type="entry name" value="BZIP"/>
    <property type="match status" value="1"/>
</dbReference>
<feature type="region of interest" description="Disordered" evidence="6">
    <location>
        <begin position="421"/>
        <end position="514"/>
    </location>
</feature>
<dbReference type="SMART" id="SM00338">
    <property type="entry name" value="BRLZ"/>
    <property type="match status" value="1"/>
</dbReference>
<keyword evidence="2" id="KW-0238">DNA-binding</keyword>
<feature type="region of interest" description="Disordered" evidence="6">
    <location>
        <begin position="686"/>
        <end position="711"/>
    </location>
</feature>
<evidence type="ECO:0000313" key="8">
    <source>
        <dbReference type="EMBL" id="JAC88579.1"/>
    </source>
</evidence>
<feature type="compositionally biased region" description="Basic residues" evidence="6">
    <location>
        <begin position="426"/>
        <end position="447"/>
    </location>
</feature>
<reference evidence="8" key="1">
    <citation type="journal article" date="2015" name="J. Med. Entomol.">
        <title>A Deep Insight Into the Sialotranscriptome of the Chagas Disease Vector, Panstrongylus megistus (Hemiptera: Heteroptera).</title>
        <authorList>
            <person name="Ribeiro J.M."/>
            <person name="Schwarz A."/>
            <person name="Francischetti I.M."/>
        </authorList>
    </citation>
    <scope>NUCLEOTIDE SEQUENCE</scope>
    <source>
        <tissue evidence="8">Salivary glands</tissue>
    </source>
</reference>
<dbReference type="PROSITE" id="PS00036">
    <property type="entry name" value="BZIP_BASIC"/>
    <property type="match status" value="1"/>
</dbReference>
<sequence>MLRLKKVYREELLQLAILLSLLRTDRLHTQLTATPALPAVGLTANDEYWEGSDTWWRNGEPSPSVHPKSVYWRDMEEEHDILYYLNGGRAGVRAGNIWQRNVTAYVGLTAGPSTSNSTTSPSSPSPSSSSTSDSDGAVGGSVKVQDFFSSAGEDSDLTQEDMDLIEILWKQDVDMGFSVGEWPESNNDELTAEEEEQATAKIKEPIFKEKEKDKDDSWIRNGYAIDLETGEYILKEERAEPEELSEDEPPSSLLPEPDFSLEEALELVGLNDGIDELLDHSTDTDGTDERDESNKSTDPSSQQKSPVNSNHTNNVASNNSSNNNNSNDNKEGENIDNEHDDEEDDVLSNFESIDELEAASAAAVDLLEGRLPDIFSDLPSPSQSDLPNNFNIKPCQQGRVGYSRTVSMEQRWQDLASLLSLPPEHHPHHLHHHAPPPPHHHHHHHHQSTTGPAGGNTAVPPPPPTVYPHPHHHHHIKTAGLHQTSHLPADQPAGATAPPLSTPPSLATSNSHYGSPLGANNIGSAVASSMNLMTNSSEPMGGEAGGTTFKMENSHDMMYYQQNSTTEMNHSTEGFLSSFLNDEDLQLMDMAMNEGMYTMRMLEGSNNNGTVAGGGGGGSGGADSDSAVSSMDSERVPSLTSDADWMEETNSDSGHTSADHYHPSDYTSAFTKYRWYDYGGYSSSNRPLSGESTSALHRGQPSSVPQKKHHMYGKRIFQDQSPGGGSLNSGCIGSGPLKMEEPASPYMSPPLEVGREVNAHQPELKYSCSVEFSRQTLGQPGIRSTPAQIAAHNHTYHMLPENCGSPQRPLARDKKGRKSEEETHLTRDERRARSLSIPIAVEEIINLPMDEFNERLSKYDLSENQLSLIRDIRRRGKNKVAAQNCRKRKLDQILSLADEVKHMRERKHKLLHERQVLLSERHRVKSKVTQLYRHIFQSLRDNEGNPYSPYEWSLQQTADGTVILVPRSATGNGTTSALLDHEAQKRKHDHHPTDP</sequence>
<feature type="region of interest" description="Disordered" evidence="6">
    <location>
        <begin position="110"/>
        <end position="140"/>
    </location>
</feature>
<keyword evidence="5" id="KW-0539">Nucleus</keyword>
<feature type="region of interest" description="Disordered" evidence="6">
    <location>
        <begin position="608"/>
        <end position="663"/>
    </location>
</feature>
<dbReference type="GO" id="GO:0005634">
    <property type="term" value="C:nucleus"/>
    <property type="evidence" value="ECO:0007669"/>
    <property type="project" value="TreeGrafter"/>
</dbReference>
<evidence type="ECO:0000256" key="5">
    <source>
        <dbReference type="ARBA" id="ARBA00023242"/>
    </source>
</evidence>
<evidence type="ECO:0000259" key="7">
    <source>
        <dbReference type="PROSITE" id="PS50217"/>
    </source>
</evidence>
<name>A0A069DZN9_9HEMI</name>
<feature type="compositionally biased region" description="Acidic residues" evidence="6">
    <location>
        <begin position="239"/>
        <end position="249"/>
    </location>
</feature>
<dbReference type="Pfam" id="PF03131">
    <property type="entry name" value="bZIP_Maf"/>
    <property type="match status" value="1"/>
</dbReference>
<feature type="compositionally biased region" description="Gly residues" evidence="6">
    <location>
        <begin position="611"/>
        <end position="621"/>
    </location>
</feature>
<dbReference type="PANTHER" id="PTHR24411">
    <property type="entry name" value="NUCLEAR FACTOR ERYTHROID 2-RELATED FACTOR"/>
    <property type="match status" value="1"/>
</dbReference>
<dbReference type="InterPro" id="IPR047167">
    <property type="entry name" value="NFE2-like"/>
</dbReference>
<feature type="compositionally biased region" description="Low complexity" evidence="6">
    <location>
        <begin position="112"/>
        <end position="134"/>
    </location>
</feature>
<evidence type="ECO:0000256" key="2">
    <source>
        <dbReference type="ARBA" id="ARBA00023125"/>
    </source>
</evidence>
<proteinExistence type="evidence at transcript level"/>
<feature type="compositionally biased region" description="Polar residues" evidence="6">
    <location>
        <begin position="686"/>
        <end position="705"/>
    </location>
</feature>
<feature type="region of interest" description="Disordered" evidence="6">
    <location>
        <begin position="972"/>
        <end position="995"/>
    </location>
</feature>
<feature type="compositionally biased region" description="Polar residues" evidence="6">
    <location>
        <begin position="296"/>
        <end position="307"/>
    </location>
</feature>
<protein>
    <submittedName>
        <fullName evidence="8">Putative bzip transcription factor nrf1</fullName>
    </submittedName>
</protein>
<evidence type="ECO:0000256" key="1">
    <source>
        <dbReference type="ARBA" id="ARBA00023015"/>
    </source>
</evidence>
<feature type="compositionally biased region" description="Basic and acidic residues" evidence="6">
    <location>
        <begin position="328"/>
        <end position="337"/>
    </location>
</feature>
<keyword evidence="3" id="KW-0010">Activator</keyword>
<dbReference type="CDD" id="cd14698">
    <property type="entry name" value="bZIP_CNC"/>
    <property type="match status" value="1"/>
</dbReference>
<feature type="compositionally biased region" description="Basic residues" evidence="6">
    <location>
        <begin position="984"/>
        <end position="995"/>
    </location>
</feature>
<accession>A0A069DZN9</accession>
<evidence type="ECO:0000256" key="3">
    <source>
        <dbReference type="ARBA" id="ARBA00023159"/>
    </source>
</evidence>
<feature type="region of interest" description="Disordered" evidence="6">
    <location>
        <begin position="799"/>
        <end position="829"/>
    </location>
</feature>
<dbReference type="Gene3D" id="1.10.880.10">
    <property type="entry name" value="Transcription factor, Skn-1-like, DNA-binding domain"/>
    <property type="match status" value="1"/>
</dbReference>
<dbReference type="InterPro" id="IPR004827">
    <property type="entry name" value="bZIP"/>
</dbReference>
<dbReference type="PANTHER" id="PTHR24411:SF55">
    <property type="entry name" value="SEGMENTATION PROTEIN CAP'N'COLLAR"/>
    <property type="match status" value="1"/>
</dbReference>
<feature type="domain" description="BZIP" evidence="7">
    <location>
        <begin position="868"/>
        <end position="931"/>
    </location>
</feature>
<feature type="region of interest" description="Disordered" evidence="6">
    <location>
        <begin position="229"/>
        <end position="345"/>
    </location>
</feature>
<dbReference type="AlphaFoldDB" id="A0A069DZN9"/>
<feature type="compositionally biased region" description="Basic and acidic residues" evidence="6">
    <location>
        <begin position="810"/>
        <end position="829"/>
    </location>
</feature>
<dbReference type="GO" id="GO:0000981">
    <property type="term" value="F:DNA-binding transcription factor activity, RNA polymerase II-specific"/>
    <property type="evidence" value="ECO:0007669"/>
    <property type="project" value="TreeGrafter"/>
</dbReference>
<dbReference type="SUPFAM" id="SSF47454">
    <property type="entry name" value="A DNA-binding domain in eukaryotic transcription factors"/>
    <property type="match status" value="1"/>
</dbReference>
<feature type="compositionally biased region" description="Low complexity" evidence="6">
    <location>
        <begin position="308"/>
        <end position="327"/>
    </location>
</feature>
<evidence type="ECO:0000256" key="6">
    <source>
        <dbReference type="SAM" id="MobiDB-lite"/>
    </source>
</evidence>
<keyword evidence="1" id="KW-0805">Transcription regulation</keyword>
<dbReference type="InterPro" id="IPR008917">
    <property type="entry name" value="TF_DNA-bd_sf"/>
</dbReference>
<dbReference type="EMBL" id="GBGD01000310">
    <property type="protein sequence ID" value="JAC88579.1"/>
    <property type="molecule type" value="mRNA"/>
</dbReference>
<keyword evidence="4" id="KW-0804">Transcription</keyword>
<feature type="compositionally biased region" description="Low complexity" evidence="6">
    <location>
        <begin position="495"/>
        <end position="509"/>
    </location>
</feature>